<dbReference type="Pfam" id="PF12679">
    <property type="entry name" value="ABC2_membrane_2"/>
    <property type="match status" value="1"/>
</dbReference>
<dbReference type="GO" id="GO:0140359">
    <property type="term" value="F:ABC-type transporter activity"/>
    <property type="evidence" value="ECO:0007669"/>
    <property type="project" value="InterPro"/>
</dbReference>
<feature type="transmembrane region" description="Helical" evidence="1">
    <location>
        <begin position="25"/>
        <end position="53"/>
    </location>
</feature>
<keyword evidence="1" id="KW-1133">Transmembrane helix</keyword>
<evidence type="ECO:0000256" key="1">
    <source>
        <dbReference type="SAM" id="Phobius"/>
    </source>
</evidence>
<keyword evidence="1" id="KW-0472">Membrane</keyword>
<organism evidence="2">
    <name type="scientific">mine drainage metagenome</name>
    <dbReference type="NCBI Taxonomy" id="410659"/>
    <lineage>
        <taxon>unclassified sequences</taxon>
        <taxon>metagenomes</taxon>
        <taxon>ecological metagenomes</taxon>
    </lineage>
</organism>
<proteinExistence type="predicted"/>
<comment type="caution">
    <text evidence="2">The sequence shown here is derived from an EMBL/GenBank/DDBJ whole genome shotgun (WGS) entry which is preliminary data.</text>
</comment>
<feature type="non-terminal residue" evidence="2">
    <location>
        <position position="166"/>
    </location>
</feature>
<dbReference type="AlphaFoldDB" id="T1A6Z6"/>
<feature type="transmembrane region" description="Helical" evidence="1">
    <location>
        <begin position="145"/>
        <end position="165"/>
    </location>
</feature>
<accession>T1A6Z6</accession>
<feature type="transmembrane region" description="Helical" evidence="1">
    <location>
        <begin position="73"/>
        <end position="95"/>
    </location>
</feature>
<evidence type="ECO:0000313" key="2">
    <source>
        <dbReference type="EMBL" id="EQD37595.1"/>
    </source>
</evidence>
<gene>
    <name evidence="2" type="ORF">B1B_16082</name>
</gene>
<name>T1A6Z6_9ZZZZ</name>
<reference evidence="2" key="1">
    <citation type="submission" date="2013-08" db="EMBL/GenBank/DDBJ databases">
        <authorList>
            <person name="Mendez C."/>
            <person name="Richter M."/>
            <person name="Ferrer M."/>
            <person name="Sanchez J."/>
        </authorList>
    </citation>
    <scope>NUCLEOTIDE SEQUENCE</scope>
</reference>
<dbReference type="GO" id="GO:0005886">
    <property type="term" value="C:plasma membrane"/>
    <property type="evidence" value="ECO:0007669"/>
    <property type="project" value="UniProtKB-SubCell"/>
</dbReference>
<keyword evidence="1" id="KW-0812">Transmembrane</keyword>
<feature type="transmembrane region" description="Helical" evidence="1">
    <location>
        <begin position="116"/>
        <end position="139"/>
    </location>
</feature>
<dbReference type="EMBL" id="AUZY01010692">
    <property type="protein sequence ID" value="EQD37595.1"/>
    <property type="molecule type" value="Genomic_DNA"/>
</dbReference>
<protein>
    <submittedName>
        <fullName evidence="2">Multi drug ABC transporter permease protein</fullName>
    </submittedName>
</protein>
<reference evidence="2" key="2">
    <citation type="journal article" date="2014" name="ISME J.">
        <title>Microbial stratification in low pH oxic and suboxic macroscopic growths along an acid mine drainage.</title>
        <authorList>
            <person name="Mendez-Garcia C."/>
            <person name="Mesa V."/>
            <person name="Sprenger R.R."/>
            <person name="Richter M."/>
            <person name="Diez M.S."/>
            <person name="Solano J."/>
            <person name="Bargiela R."/>
            <person name="Golyshina O.V."/>
            <person name="Manteca A."/>
            <person name="Ramos J.L."/>
            <person name="Gallego J.R."/>
            <person name="Llorente I."/>
            <person name="Martins Dos Santos V.A."/>
            <person name="Jensen O.N."/>
            <person name="Pelaez A.I."/>
            <person name="Sanchez J."/>
            <person name="Ferrer M."/>
        </authorList>
    </citation>
    <scope>NUCLEOTIDE SEQUENCE</scope>
</reference>
<feature type="non-terminal residue" evidence="2">
    <location>
        <position position="1"/>
    </location>
</feature>
<sequence>LMFYELKKVFFFFSLNLWNSKAFHLMTLFTIFIGILMSILTLFSFNSIIGSFIPSQNLIISVPLQLRETVFNFIWGNILIYMPILATTFFAAGVISYELEQKTIYPLMSLPLSKEVILMGKLLSSFLATATVITIYILIQLITYVIAFGTFPSISFASYYSIALLV</sequence>